<protein>
    <submittedName>
        <fullName evidence="1">Uncharacterized protein</fullName>
    </submittedName>
</protein>
<organism evidence="1 2">
    <name type="scientific">Solanum bulbocastanum</name>
    <name type="common">Wild potato</name>
    <dbReference type="NCBI Taxonomy" id="147425"/>
    <lineage>
        <taxon>Eukaryota</taxon>
        <taxon>Viridiplantae</taxon>
        <taxon>Streptophyta</taxon>
        <taxon>Embryophyta</taxon>
        <taxon>Tracheophyta</taxon>
        <taxon>Spermatophyta</taxon>
        <taxon>Magnoliopsida</taxon>
        <taxon>eudicotyledons</taxon>
        <taxon>Gunneridae</taxon>
        <taxon>Pentapetalae</taxon>
        <taxon>asterids</taxon>
        <taxon>lamiids</taxon>
        <taxon>Solanales</taxon>
        <taxon>Solanaceae</taxon>
        <taxon>Solanoideae</taxon>
        <taxon>Solaneae</taxon>
        <taxon>Solanum</taxon>
    </lineage>
</organism>
<evidence type="ECO:0000313" key="2">
    <source>
        <dbReference type="Proteomes" id="UP001371456"/>
    </source>
</evidence>
<dbReference type="AlphaFoldDB" id="A0AAN8SXK5"/>
<reference evidence="1 2" key="1">
    <citation type="submission" date="2024-02" db="EMBL/GenBank/DDBJ databases">
        <title>de novo genome assembly of Solanum bulbocastanum strain 11H21.</title>
        <authorList>
            <person name="Hosaka A.J."/>
        </authorList>
    </citation>
    <scope>NUCLEOTIDE SEQUENCE [LARGE SCALE GENOMIC DNA]</scope>
    <source>
        <tissue evidence="1">Young leaves</tissue>
    </source>
</reference>
<sequence length="242" mass="27599">MDFKHSIRNATQVFKEKSHNCCSKVLANESDMDDNNSEKDKLLAKIFLRGIYGLPSQNVEVFLLGQYSEVRDTGLLISGYVNKWFDTCQEFITALEYERGVSFKELHSNDGNVRIFEFNVSPKLACEVLEQTMGSHVIDVRTQNKWTMLSSPAYFVCNILTKTLKRLPPTNYSSWSGNLQAHFYYFSIGFVVYHTFLNLPFDPGIPDTPLFYGADKTTVTTSRFLSTYILISALWGEEVCGL</sequence>
<dbReference type="EMBL" id="JBANQN010000012">
    <property type="protein sequence ID" value="KAK6773946.1"/>
    <property type="molecule type" value="Genomic_DNA"/>
</dbReference>
<dbReference type="Proteomes" id="UP001371456">
    <property type="component" value="Unassembled WGS sequence"/>
</dbReference>
<proteinExistence type="predicted"/>
<keyword evidence="2" id="KW-1185">Reference proteome</keyword>
<evidence type="ECO:0000313" key="1">
    <source>
        <dbReference type="EMBL" id="KAK6773946.1"/>
    </source>
</evidence>
<comment type="caution">
    <text evidence="1">The sequence shown here is derived from an EMBL/GenBank/DDBJ whole genome shotgun (WGS) entry which is preliminary data.</text>
</comment>
<accession>A0AAN8SXK5</accession>
<name>A0AAN8SXK5_SOLBU</name>
<gene>
    <name evidence="1" type="ORF">RDI58_029185</name>
</gene>